<dbReference type="InterPro" id="IPR023485">
    <property type="entry name" value="Ptyr_pPase"/>
</dbReference>
<evidence type="ECO:0000313" key="8">
    <source>
        <dbReference type="Proteomes" id="UP000051006"/>
    </source>
</evidence>
<dbReference type="Proteomes" id="UP000051006">
    <property type="component" value="Unassembled WGS sequence"/>
</dbReference>
<dbReference type="Gene3D" id="3.40.50.2300">
    <property type="match status" value="1"/>
</dbReference>
<keyword evidence="3" id="KW-0560">Oxidoreductase</keyword>
<feature type="domain" description="Phosphotyrosine protein phosphatase I" evidence="6">
    <location>
        <begin position="1"/>
        <end position="119"/>
    </location>
</feature>
<evidence type="ECO:0000256" key="3">
    <source>
        <dbReference type="ARBA" id="ARBA00023002"/>
    </source>
</evidence>
<protein>
    <submittedName>
        <fullName evidence="7">Arsenate reductase</fullName>
    </submittedName>
</protein>
<dbReference type="SMART" id="SM00226">
    <property type="entry name" value="LMWPc"/>
    <property type="match status" value="1"/>
</dbReference>
<dbReference type="NCBIfam" id="TIGR02691">
    <property type="entry name" value="arsC_pI258_fam"/>
    <property type="match status" value="1"/>
</dbReference>
<keyword evidence="1" id="KW-0963">Cytoplasm</keyword>
<sequence length="123" mass="13733">MAEGFAKELFDKNWEIASAGIEAHGVNPLAIKVMNEAGIDISQNASKLIDNNYLNKCELVVTLCGDARDRCPMTPTTVKRIHWPLQDPALAIGNESERLVVFRNVRDEIQKKVIDLARELTSK</sequence>
<accession>A0A0R2L542</accession>
<proteinExistence type="predicted"/>
<name>A0A0R2L542_9LACO</name>
<evidence type="ECO:0000256" key="1">
    <source>
        <dbReference type="ARBA" id="ARBA00022490"/>
    </source>
</evidence>
<organism evidence="7 8">
    <name type="scientific">Companilactobacillus kimchiensis</name>
    <dbReference type="NCBI Taxonomy" id="993692"/>
    <lineage>
        <taxon>Bacteria</taxon>
        <taxon>Bacillati</taxon>
        <taxon>Bacillota</taxon>
        <taxon>Bacilli</taxon>
        <taxon>Lactobacillales</taxon>
        <taxon>Lactobacillaceae</taxon>
        <taxon>Companilactobacillus</taxon>
    </lineage>
</organism>
<dbReference type="EMBL" id="JQCF01000057">
    <property type="protein sequence ID" value="KRN93684.1"/>
    <property type="molecule type" value="Genomic_DNA"/>
</dbReference>
<keyword evidence="5" id="KW-0676">Redox-active center</keyword>
<comment type="caution">
    <text evidence="7">The sequence shown here is derived from an EMBL/GenBank/DDBJ whole genome shotgun (WGS) entry which is preliminary data.</text>
</comment>
<evidence type="ECO:0000313" key="7">
    <source>
        <dbReference type="EMBL" id="KRN93684.1"/>
    </source>
</evidence>
<evidence type="ECO:0000256" key="4">
    <source>
        <dbReference type="ARBA" id="ARBA00023157"/>
    </source>
</evidence>
<dbReference type="CDD" id="cd16345">
    <property type="entry name" value="LMWP_ArsC"/>
    <property type="match status" value="1"/>
</dbReference>
<keyword evidence="2" id="KW-0059">Arsenical resistance</keyword>
<dbReference type="STRING" id="993692.IV57_GL002161"/>
<dbReference type="InterPro" id="IPR036196">
    <property type="entry name" value="Ptyr_pPase_sf"/>
</dbReference>
<dbReference type="Pfam" id="PF01451">
    <property type="entry name" value="LMWPc"/>
    <property type="match status" value="1"/>
</dbReference>
<keyword evidence="8" id="KW-1185">Reference proteome</keyword>
<dbReference type="GO" id="GO:0046685">
    <property type="term" value="P:response to arsenic-containing substance"/>
    <property type="evidence" value="ECO:0007669"/>
    <property type="project" value="UniProtKB-KW"/>
</dbReference>
<dbReference type="GO" id="GO:0004725">
    <property type="term" value="F:protein tyrosine phosphatase activity"/>
    <property type="evidence" value="ECO:0007669"/>
    <property type="project" value="InterPro"/>
</dbReference>
<reference evidence="7 8" key="1">
    <citation type="journal article" date="2015" name="Genome Announc.">
        <title>Expanding the biotechnology potential of lactobacilli through comparative genomics of 213 strains and associated genera.</title>
        <authorList>
            <person name="Sun Z."/>
            <person name="Harris H.M."/>
            <person name="McCann A."/>
            <person name="Guo C."/>
            <person name="Argimon S."/>
            <person name="Zhang W."/>
            <person name="Yang X."/>
            <person name="Jeffery I.B."/>
            <person name="Cooney J.C."/>
            <person name="Kagawa T.F."/>
            <person name="Liu W."/>
            <person name="Song Y."/>
            <person name="Salvetti E."/>
            <person name="Wrobel A."/>
            <person name="Rasinkangas P."/>
            <person name="Parkhill J."/>
            <person name="Rea M.C."/>
            <person name="O'Sullivan O."/>
            <person name="Ritari J."/>
            <person name="Douillard F.P."/>
            <person name="Paul Ross R."/>
            <person name="Yang R."/>
            <person name="Briner A.E."/>
            <person name="Felis G.E."/>
            <person name="de Vos W.M."/>
            <person name="Barrangou R."/>
            <person name="Klaenhammer T.R."/>
            <person name="Caufield P.W."/>
            <person name="Cui Y."/>
            <person name="Zhang H."/>
            <person name="O'Toole P.W."/>
        </authorList>
    </citation>
    <scope>NUCLEOTIDE SEQUENCE [LARGE SCALE GENOMIC DNA]</scope>
    <source>
        <strain evidence="7 8">DSM 24716</strain>
    </source>
</reference>
<dbReference type="PANTHER" id="PTHR43428:SF1">
    <property type="entry name" value="ARSENATE REDUCTASE"/>
    <property type="match status" value="1"/>
</dbReference>
<dbReference type="AlphaFoldDB" id="A0A0R2L542"/>
<dbReference type="SUPFAM" id="SSF52788">
    <property type="entry name" value="Phosphotyrosine protein phosphatases I"/>
    <property type="match status" value="1"/>
</dbReference>
<dbReference type="PANTHER" id="PTHR43428">
    <property type="entry name" value="ARSENATE REDUCTASE"/>
    <property type="match status" value="1"/>
</dbReference>
<dbReference type="InterPro" id="IPR014064">
    <property type="entry name" value="Arsenate_reductase_ArsC"/>
</dbReference>
<evidence type="ECO:0000256" key="2">
    <source>
        <dbReference type="ARBA" id="ARBA00022849"/>
    </source>
</evidence>
<gene>
    <name evidence="7" type="ORF">IV57_GL002161</name>
</gene>
<dbReference type="PATRIC" id="fig|993692.3.peg.2195"/>
<evidence type="ECO:0000259" key="6">
    <source>
        <dbReference type="SMART" id="SM00226"/>
    </source>
</evidence>
<dbReference type="GO" id="GO:0030612">
    <property type="term" value="F:arsenate reductase (thioredoxin) activity"/>
    <property type="evidence" value="ECO:0007669"/>
    <property type="project" value="InterPro"/>
</dbReference>
<keyword evidence="4" id="KW-1015">Disulfide bond</keyword>
<evidence type="ECO:0000256" key="5">
    <source>
        <dbReference type="ARBA" id="ARBA00023284"/>
    </source>
</evidence>